<dbReference type="Gene3D" id="3.90.79.10">
    <property type="entry name" value="Nucleoside Triphosphate Pyrophosphohydrolase"/>
    <property type="match status" value="1"/>
</dbReference>
<dbReference type="GO" id="GO:0005524">
    <property type="term" value="F:ATP binding"/>
    <property type="evidence" value="ECO:0007669"/>
    <property type="project" value="UniProtKB-KW"/>
</dbReference>
<dbReference type="InterPro" id="IPR000086">
    <property type="entry name" value="NUDIX_hydrolase_dom"/>
</dbReference>
<keyword evidence="2" id="KW-0067">ATP-binding</keyword>
<proteinExistence type="predicted"/>
<dbReference type="Proteomes" id="UP000326799">
    <property type="component" value="Unassembled WGS sequence"/>
</dbReference>
<name>A0A5N6E5X0_9EURO</name>
<dbReference type="Pfam" id="PF00293">
    <property type="entry name" value="NUDIX"/>
    <property type="match status" value="1"/>
</dbReference>
<dbReference type="EMBL" id="ML733762">
    <property type="protein sequence ID" value="KAB8212966.1"/>
    <property type="molecule type" value="Genomic_DNA"/>
</dbReference>
<organism evidence="4 5">
    <name type="scientific">Aspergillus novoparasiticus</name>
    <dbReference type="NCBI Taxonomy" id="986946"/>
    <lineage>
        <taxon>Eukaryota</taxon>
        <taxon>Fungi</taxon>
        <taxon>Dikarya</taxon>
        <taxon>Ascomycota</taxon>
        <taxon>Pezizomycotina</taxon>
        <taxon>Eurotiomycetes</taxon>
        <taxon>Eurotiomycetidae</taxon>
        <taxon>Eurotiales</taxon>
        <taxon>Aspergillaceae</taxon>
        <taxon>Aspergillus</taxon>
        <taxon>Aspergillus subgen. Circumdati</taxon>
    </lineage>
</organism>
<feature type="domain" description="Nudix hydrolase" evidence="3">
    <location>
        <begin position="107"/>
        <end position="250"/>
    </location>
</feature>
<evidence type="ECO:0000313" key="5">
    <source>
        <dbReference type="Proteomes" id="UP000326799"/>
    </source>
</evidence>
<dbReference type="CDD" id="cd02883">
    <property type="entry name" value="NUDIX_Hydrolase"/>
    <property type="match status" value="1"/>
</dbReference>
<dbReference type="SUPFAM" id="SSF55811">
    <property type="entry name" value="Nudix"/>
    <property type="match status" value="1"/>
</dbReference>
<keyword evidence="5" id="KW-1185">Reference proteome</keyword>
<dbReference type="InterPro" id="IPR015797">
    <property type="entry name" value="NUDIX_hydrolase-like_dom_sf"/>
</dbReference>
<evidence type="ECO:0000256" key="1">
    <source>
        <dbReference type="ARBA" id="ARBA00022741"/>
    </source>
</evidence>
<evidence type="ECO:0000313" key="4">
    <source>
        <dbReference type="EMBL" id="KAB8212966.1"/>
    </source>
</evidence>
<accession>A0A5N6E5X0</accession>
<evidence type="ECO:0000256" key="2">
    <source>
        <dbReference type="ARBA" id="ARBA00022840"/>
    </source>
</evidence>
<gene>
    <name evidence="4" type="ORF">BDV33DRAFT_210659</name>
</gene>
<dbReference type="PROSITE" id="PS51462">
    <property type="entry name" value="NUDIX"/>
    <property type="match status" value="1"/>
</dbReference>
<evidence type="ECO:0000259" key="3">
    <source>
        <dbReference type="PROSITE" id="PS51462"/>
    </source>
</evidence>
<protein>
    <recommendedName>
        <fullName evidence="3">Nudix hydrolase domain-containing protein</fullName>
    </recommendedName>
</protein>
<reference evidence="4 5" key="1">
    <citation type="submission" date="2019-04" db="EMBL/GenBank/DDBJ databases">
        <title>Fungal friends and foes A comparative genomics study of 23 Aspergillus species from section Flavi.</title>
        <authorList>
            <consortium name="DOE Joint Genome Institute"/>
            <person name="Kjaerbolling I."/>
            <person name="Vesth T.C."/>
            <person name="Frisvad J.C."/>
            <person name="Nybo J.L."/>
            <person name="Theobald S."/>
            <person name="Kildgaard S."/>
            <person name="Petersen T.I."/>
            <person name="Kuo A."/>
            <person name="Sato A."/>
            <person name="Lyhne E.K."/>
            <person name="Kogle M.E."/>
            <person name="Wiebenga A."/>
            <person name="Kun R.S."/>
            <person name="Lubbers R.J."/>
            <person name="Makela M.R."/>
            <person name="Barry K."/>
            <person name="Chovatia M."/>
            <person name="Clum A."/>
            <person name="Daum C."/>
            <person name="Haridas S."/>
            <person name="He G."/>
            <person name="LaButti K."/>
            <person name="Lipzen A."/>
            <person name="Mondo S."/>
            <person name="Pangilinan J."/>
            <person name="Riley R."/>
            <person name="Salamov A."/>
            <person name="Simmons B.A."/>
            <person name="Magnuson J.K."/>
            <person name="Henrissat B."/>
            <person name="Mortensen U.H."/>
            <person name="Larsen T.O."/>
            <person name="De vries R.P."/>
            <person name="Grigoriev I.V."/>
            <person name="Machida M."/>
            <person name="Baker S.E."/>
            <person name="Andersen M.R."/>
        </authorList>
    </citation>
    <scope>NUCLEOTIDE SEQUENCE [LARGE SCALE GENOMIC DNA]</scope>
    <source>
        <strain evidence="4 5">CBS 126849</strain>
    </source>
</reference>
<dbReference type="AlphaFoldDB" id="A0A5N6E5X0"/>
<dbReference type="Pfam" id="PF25426">
    <property type="entry name" value="AAA_lid_BCS1"/>
    <property type="match status" value="1"/>
</dbReference>
<sequence>MYSKPTDGLFMAEQIPNGSIRPLSPPASPDWTPDNIISLSTSFAEKVSPNQHTAAEIQSYLLLYRNDPYLAVNDVTEWWNKHLHLGWDIDLSPFYISNDRFKIHDTAYRIRVAAFIFCYRWDEKSHSYQLCVLLLQRALGDSKPGLWESSGAGGVEGTDKTLQDALGREVREETGLDLLRITDSLPMQKWTTARSEWIGFSSIIEVTPSQLEKIKLNPTEHQAFAWATENEIKDGKYSFYGEHQTQTLKAFSVMQEKRLPLPTIETFRSSGSRILPIG</sequence>
<keyword evidence="1" id="KW-0547">Nucleotide-binding</keyword>
<dbReference type="InterPro" id="IPR057495">
    <property type="entry name" value="AAA_lid_BCS1"/>
</dbReference>